<sequence length="187" mass="20167">MISTLLAELIATLEESRRLIPAIEAAGHEIRTALRAKRRIYTAGNGGSAADAMHLAEELIGRFDRERPSLPAIPLCSDSATLTCIANDYGFEKIFSRQIEGLGQSGDILVIFSTSGKSLNIITALQVARDRGLRTIAVLGKDGGPSKLIADHAIVVPSQSTARIQEVHTFILHAWLSLIEGDLELVQ</sequence>
<dbReference type="Pfam" id="PF13580">
    <property type="entry name" value="SIS_2"/>
    <property type="match status" value="1"/>
</dbReference>
<dbReference type="GO" id="GO:1901135">
    <property type="term" value="P:carbohydrate derivative metabolic process"/>
    <property type="evidence" value="ECO:0007669"/>
    <property type="project" value="InterPro"/>
</dbReference>
<dbReference type="GO" id="GO:0097367">
    <property type="term" value="F:carbohydrate derivative binding"/>
    <property type="evidence" value="ECO:0007669"/>
    <property type="project" value="InterPro"/>
</dbReference>
<evidence type="ECO:0000313" key="3">
    <source>
        <dbReference type="Proteomes" id="UP001218638"/>
    </source>
</evidence>
<dbReference type="SUPFAM" id="SSF53697">
    <property type="entry name" value="SIS domain"/>
    <property type="match status" value="1"/>
</dbReference>
<dbReference type="EMBL" id="CP119075">
    <property type="protein sequence ID" value="WED67365.1"/>
    <property type="molecule type" value="Genomic_DNA"/>
</dbReference>
<proteinExistence type="predicted"/>
<dbReference type="InterPro" id="IPR050099">
    <property type="entry name" value="SIS_GmhA/DiaA_subfam"/>
</dbReference>
<dbReference type="CDD" id="cd05006">
    <property type="entry name" value="SIS_GmhA"/>
    <property type="match status" value="1"/>
</dbReference>
<dbReference type="AlphaFoldDB" id="A0AAF0I651"/>
<feature type="domain" description="SIS" evidence="1">
    <location>
        <begin position="30"/>
        <end position="185"/>
    </location>
</feature>
<dbReference type="PANTHER" id="PTHR30390:SF6">
    <property type="entry name" value="DNAA INITIATOR-ASSOCIATING PROTEIN DIAA"/>
    <property type="match status" value="1"/>
</dbReference>
<name>A0AAF0I651_9BACT</name>
<dbReference type="PROSITE" id="PS51464">
    <property type="entry name" value="SIS"/>
    <property type="match status" value="1"/>
</dbReference>
<dbReference type="PANTHER" id="PTHR30390">
    <property type="entry name" value="SEDOHEPTULOSE 7-PHOSPHATE ISOMERASE / DNAA INITIATOR-ASSOCIATING FACTOR FOR REPLICATION INITIATION"/>
    <property type="match status" value="1"/>
</dbReference>
<gene>
    <name evidence="2" type="ORF">PXH66_10945</name>
</gene>
<evidence type="ECO:0000313" key="2">
    <source>
        <dbReference type="EMBL" id="WED67365.1"/>
    </source>
</evidence>
<accession>A0AAF0I651</accession>
<reference evidence="2" key="1">
    <citation type="submission" date="2023-03" db="EMBL/GenBank/DDBJ databases">
        <title>Lomoglobus Profundus gen. nov., sp. nov., a novel member of the phylum Verrucomicrobia, isolated from deep-marine sediment of South China Sea.</title>
        <authorList>
            <person name="Ahmad T."/>
            <person name="Ishaq S.E."/>
            <person name="Wang F."/>
        </authorList>
    </citation>
    <scope>NUCLEOTIDE SEQUENCE</scope>
    <source>
        <strain evidence="2">LMO-M01</strain>
    </source>
</reference>
<dbReference type="InterPro" id="IPR046348">
    <property type="entry name" value="SIS_dom_sf"/>
</dbReference>
<organism evidence="2 3">
    <name type="scientific">Synoicihabitans lomoniglobus</name>
    <dbReference type="NCBI Taxonomy" id="2909285"/>
    <lineage>
        <taxon>Bacteria</taxon>
        <taxon>Pseudomonadati</taxon>
        <taxon>Verrucomicrobiota</taxon>
        <taxon>Opitutia</taxon>
        <taxon>Opitutales</taxon>
        <taxon>Opitutaceae</taxon>
        <taxon>Synoicihabitans</taxon>
    </lineage>
</organism>
<dbReference type="InterPro" id="IPR035461">
    <property type="entry name" value="GmhA/DiaA"/>
</dbReference>
<dbReference type="Gene3D" id="3.40.50.10490">
    <property type="entry name" value="Glucose-6-phosphate isomerase like protein, domain 1"/>
    <property type="match status" value="1"/>
</dbReference>
<protein>
    <submittedName>
        <fullName evidence="2">SIS domain-containing protein</fullName>
    </submittedName>
</protein>
<dbReference type="RefSeq" id="WP_330931518.1">
    <property type="nucleotide sequence ID" value="NZ_CP119075.1"/>
</dbReference>
<dbReference type="Proteomes" id="UP001218638">
    <property type="component" value="Chromosome"/>
</dbReference>
<evidence type="ECO:0000259" key="1">
    <source>
        <dbReference type="PROSITE" id="PS51464"/>
    </source>
</evidence>
<dbReference type="InterPro" id="IPR001347">
    <property type="entry name" value="SIS_dom"/>
</dbReference>
<keyword evidence="3" id="KW-1185">Reference proteome</keyword>
<dbReference type="KEGG" id="slom:PXH66_10945"/>